<dbReference type="Pfam" id="PF10221">
    <property type="entry name" value="Mat89Bb"/>
    <property type="match status" value="3"/>
</dbReference>
<evidence type="ECO:0000313" key="14">
    <source>
        <dbReference type="Proteomes" id="UP000695022"/>
    </source>
</evidence>
<evidence type="ECO:0000256" key="3">
    <source>
        <dbReference type="ARBA" id="ARBA00020501"/>
    </source>
</evidence>
<feature type="compositionally biased region" description="Low complexity" evidence="13">
    <location>
        <begin position="370"/>
        <end position="381"/>
    </location>
</feature>
<dbReference type="Proteomes" id="UP000695022">
    <property type="component" value="Unplaced"/>
</dbReference>
<evidence type="ECO:0000256" key="9">
    <source>
        <dbReference type="ARBA" id="ARBA00030658"/>
    </source>
</evidence>
<dbReference type="InterPro" id="IPR019355">
    <property type="entry name" value="Cell_cycle_regulator_Mat89Bb"/>
</dbReference>
<accession>A0ABM1F0P6</accession>
<evidence type="ECO:0000256" key="5">
    <source>
        <dbReference type="ARBA" id="ARBA00022618"/>
    </source>
</evidence>
<evidence type="ECO:0000256" key="7">
    <source>
        <dbReference type="ARBA" id="ARBA00023242"/>
    </source>
</evidence>
<comment type="similarity">
    <text evidence="11">Belongs to the Integrator subunit 13 family.</text>
</comment>
<reference evidence="15" key="1">
    <citation type="submission" date="2025-08" db="UniProtKB">
        <authorList>
            <consortium name="RefSeq"/>
        </authorList>
    </citation>
    <scope>IDENTIFICATION</scope>
</reference>
<keyword evidence="8" id="KW-0131">Cell cycle</keyword>
<evidence type="ECO:0000256" key="8">
    <source>
        <dbReference type="ARBA" id="ARBA00023306"/>
    </source>
</evidence>
<dbReference type="PANTHER" id="PTHR12955">
    <property type="entry name" value="SARCOMA ANTIGEN NY-SAR-95-RELATED"/>
    <property type="match status" value="1"/>
</dbReference>
<keyword evidence="14" id="KW-1185">Reference proteome</keyword>
<comment type="subunit">
    <text evidence="12">Belongs to the multiprotein complex Integrator, at least composed of IntS1, IntS2, IntS3, IntS4, omd/IntS5, IntS6, defl/IntS7, IntS8, IntS9, IntS10, IntS11, IntS12, asun/IntS13, IntS14 and IntS15. The core complex associates with protein phosphatase 2A subunits mts/PP2A and Pp2A-29B, to form the Integrator-PP2A (INTAC) complex.</text>
</comment>
<evidence type="ECO:0000256" key="13">
    <source>
        <dbReference type="SAM" id="MobiDB-lite"/>
    </source>
</evidence>
<sequence length="508" mass="56026">MAVPLSHKTLFVLDHSPAFLQSSKVVVEYDIFNKARPGVIPLAPITKTLWTCAVEAVVEYCRIVYDIFATDKLIRFVLSDPKLPAFPVSWNQDAQGLDQVMAHLAEHGSPSSSCDQDDCSITAAIAKAIATLCEPTERQQRRTPDAGEAATTETDLSNGGRIVCITNCKSKAQIKMIEESMSDAFVRHNKMAAESHRREVVPAAVNSEVIVVRTGRYIAAKLAFLVQLHYDLASTTVTGIPMKVIGGCDGAAGGGIRYEMVTLKWWHALYAQRSVERSADAGYNLRSRGVKVLVLSAMLHFQPAAGRSLSHIGDPEHAAADVTLGPPRRTRARALNRRPCSEGCAGAGNATTGSTDFGDFMKDSRLAPVEADAQQQQQQQQQEEEEDAEMKPVRKAKAQLERMTRFWPMVIGETVIFNILSNLDPLPSLITKEVLDEEDVVDCKKAIYHMVAMEQRNETLAIPMIGTRGKAHKREEQYRQMWSELDTLVKAHAENSSGHQQVSGCWQL</sequence>
<feature type="region of interest" description="Disordered" evidence="13">
    <location>
        <begin position="318"/>
        <end position="392"/>
    </location>
</feature>
<evidence type="ECO:0000256" key="11">
    <source>
        <dbReference type="ARBA" id="ARBA00061603"/>
    </source>
</evidence>
<keyword evidence="7" id="KW-0539">Nucleus</keyword>
<organism evidence="14 15">
    <name type="scientific">Priapulus caudatus</name>
    <name type="common">Priapulid worm</name>
    <dbReference type="NCBI Taxonomy" id="37621"/>
    <lineage>
        <taxon>Eukaryota</taxon>
        <taxon>Metazoa</taxon>
        <taxon>Ecdysozoa</taxon>
        <taxon>Scalidophora</taxon>
        <taxon>Priapulida</taxon>
        <taxon>Priapulimorpha</taxon>
        <taxon>Priapulimorphida</taxon>
        <taxon>Priapulidae</taxon>
        <taxon>Priapulus</taxon>
    </lineage>
</organism>
<evidence type="ECO:0000256" key="10">
    <source>
        <dbReference type="ARBA" id="ARBA00032585"/>
    </source>
</evidence>
<dbReference type="GeneID" id="106817827"/>
<dbReference type="PANTHER" id="PTHR12955:SF1">
    <property type="entry name" value="INTEGRATOR COMPLEX SUBUNIT 13"/>
    <property type="match status" value="1"/>
</dbReference>
<evidence type="ECO:0000256" key="4">
    <source>
        <dbReference type="ARBA" id="ARBA00022490"/>
    </source>
</evidence>
<gene>
    <name evidence="15" type="primary">LOC106817827</name>
</gene>
<evidence type="ECO:0000256" key="12">
    <source>
        <dbReference type="ARBA" id="ARBA00065185"/>
    </source>
</evidence>
<keyword evidence="5" id="KW-0132">Cell division</keyword>
<evidence type="ECO:0000256" key="1">
    <source>
        <dbReference type="ARBA" id="ARBA00004123"/>
    </source>
</evidence>
<evidence type="ECO:0000256" key="6">
    <source>
        <dbReference type="ARBA" id="ARBA00022776"/>
    </source>
</evidence>
<name>A0ABM1F0P6_PRICU</name>
<evidence type="ECO:0000256" key="2">
    <source>
        <dbReference type="ARBA" id="ARBA00004556"/>
    </source>
</evidence>
<keyword evidence="4" id="KW-0963">Cytoplasm</keyword>
<keyword evidence="6" id="KW-0498">Mitosis</keyword>
<proteinExistence type="inferred from homology"/>
<dbReference type="RefSeq" id="XP_014678017.1">
    <property type="nucleotide sequence ID" value="XM_014822531.1"/>
</dbReference>
<comment type="subcellular location">
    <subcellularLocation>
        <location evidence="2">Cytoplasm</location>
        <location evidence="2">Perinuclear region</location>
    </subcellularLocation>
    <subcellularLocation>
        <location evidence="1">Nucleus</location>
    </subcellularLocation>
</comment>
<evidence type="ECO:0000313" key="15">
    <source>
        <dbReference type="RefSeq" id="XP_014678017.1"/>
    </source>
</evidence>
<protein>
    <recommendedName>
        <fullName evidence="3">Protein asunder</fullName>
    </recommendedName>
    <alternativeName>
        <fullName evidence="10">Cell cycle regulator Mat89Bb</fullName>
    </alternativeName>
    <alternativeName>
        <fullName evidence="9">Set apart in position or space protein</fullName>
    </alternativeName>
</protein>